<proteinExistence type="predicted"/>
<reference evidence="5 6" key="1">
    <citation type="submission" date="2017-04" db="EMBL/GenBank/DDBJ databases">
        <title>Novel microbial lineages endemic to geothermal iron-oxide mats fill important gaps in the evolutionary history of Archaea.</title>
        <authorList>
            <person name="Jay Z.J."/>
            <person name="Beam J.P."/>
            <person name="Dlakic M."/>
            <person name="Rusch D.B."/>
            <person name="Kozubal M.A."/>
            <person name="Inskeep W.P."/>
        </authorList>
    </citation>
    <scope>NUCLEOTIDE SEQUENCE [LARGE SCALE GENOMIC DNA]</scope>
    <source>
        <strain evidence="5">BE_D</strain>
    </source>
</reference>
<feature type="domain" description="Amine oxidase" evidence="4">
    <location>
        <begin position="1"/>
        <end position="278"/>
    </location>
</feature>
<dbReference type="Gene3D" id="3.50.50.60">
    <property type="entry name" value="FAD/NAD(P)-binding domain"/>
    <property type="match status" value="2"/>
</dbReference>
<dbReference type="GO" id="GO:0016491">
    <property type="term" value="F:oxidoreductase activity"/>
    <property type="evidence" value="ECO:0007669"/>
    <property type="project" value="InterPro"/>
</dbReference>
<comment type="caution">
    <text evidence="5">The sequence shown here is derived from an EMBL/GenBank/DDBJ whole genome shotgun (WGS) entry which is preliminary data.</text>
</comment>
<organism evidence="5 6">
    <name type="scientific">Candidatus Marsarchaeota G2 archaeon BE_D</name>
    <dbReference type="NCBI Taxonomy" id="1978158"/>
    <lineage>
        <taxon>Archaea</taxon>
        <taxon>Candidatus Marsarchaeota</taxon>
        <taxon>Candidatus Marsarchaeota group 2</taxon>
    </lineage>
</organism>
<dbReference type="SUPFAM" id="SSF51905">
    <property type="entry name" value="FAD/NAD(P)-binding domain"/>
    <property type="match status" value="1"/>
</dbReference>
<evidence type="ECO:0000256" key="2">
    <source>
        <dbReference type="ARBA" id="ARBA00038825"/>
    </source>
</evidence>
<gene>
    <name evidence="5" type="ORF">B9Q04_05710</name>
</gene>
<sequence>AACYLAKAGLKVCVLERRPILGGACVTEELWPGVRVSTGAYVLSLLRERIIEDLRLRDFGLKVYTKDPGVFVPFGNGKQLRVWVDTRRTQKEIERFSKKDADAYARWVGFWDKFSEIVDPLMLTPPPRVSDVRELLKLADSLELDEEFALDFARVFLTDAKRFVEEYFEAEEVRAAMVGDGVVGTFAGPSTPGTAYVLAHHVIGSVNGVKGAWGYVEGGMGGVTAALARCATSLGVDIYTSSPVDEVLVRGGNVVGVRLWDGRTIESKCVVSNADPKTTFMQLLRNADIDKQLLRRVSSLKTTGVSFKVVGYLSELPDYGMGVKLGPEHIASEYIMPSVDYVERAYRDALSTGFSKEPWLSVNIQSSVDPTVAPRGYYSFSVFGQYLVYSDRLDDLKPEVGRVVVDKVREYAPNFKPIKYEVLTPLDIERRFGIRGGNIFHLDMTPDQLYVFRPLPELSRYHTTIKGLFMCGSGTHPGGGVTGAPGYNAAQEVIKWLKQTTHGE</sequence>
<dbReference type="InterPro" id="IPR036188">
    <property type="entry name" value="FAD/NAD-bd_sf"/>
</dbReference>
<dbReference type="PANTHER" id="PTHR10668">
    <property type="entry name" value="PHYTOENE DEHYDROGENASE"/>
    <property type="match status" value="1"/>
</dbReference>
<feature type="non-terminal residue" evidence="5">
    <location>
        <position position="1"/>
    </location>
</feature>
<evidence type="ECO:0000313" key="5">
    <source>
        <dbReference type="EMBL" id="PSO08415.1"/>
    </source>
</evidence>
<dbReference type="AlphaFoldDB" id="A0A2R6CBY1"/>
<dbReference type="Proteomes" id="UP000242015">
    <property type="component" value="Unassembled WGS sequence"/>
</dbReference>
<evidence type="ECO:0000256" key="3">
    <source>
        <dbReference type="ARBA" id="ARBA00040298"/>
    </source>
</evidence>
<name>A0A2R6CBY1_9ARCH</name>
<comment type="subunit">
    <text evidence="2">Interacts with COX5B; this interaction may contribute to localize PYROXD2 to the inner face of the inner mitochondrial membrane.</text>
</comment>
<evidence type="ECO:0000256" key="1">
    <source>
        <dbReference type="ARBA" id="ARBA00037217"/>
    </source>
</evidence>
<dbReference type="EMBL" id="NEXF01000094">
    <property type="protein sequence ID" value="PSO08415.1"/>
    <property type="molecule type" value="Genomic_DNA"/>
</dbReference>
<dbReference type="PANTHER" id="PTHR10668:SF103">
    <property type="entry name" value="PYRIDINE NUCLEOTIDE-DISULFIDE OXIDOREDUCTASE DOMAIN-CONTAINING PROTEIN 2"/>
    <property type="match status" value="1"/>
</dbReference>
<evidence type="ECO:0000259" key="4">
    <source>
        <dbReference type="Pfam" id="PF01593"/>
    </source>
</evidence>
<protein>
    <recommendedName>
        <fullName evidence="3">Pyridine nucleotide-disulfide oxidoreductase domain-containing protein 2</fullName>
    </recommendedName>
</protein>
<evidence type="ECO:0000313" key="6">
    <source>
        <dbReference type="Proteomes" id="UP000242015"/>
    </source>
</evidence>
<accession>A0A2R6CBY1</accession>
<comment type="function">
    <text evidence="1">Probable oxidoreductase that may play a role as regulator of mitochondrial function.</text>
</comment>
<dbReference type="InterPro" id="IPR002937">
    <property type="entry name" value="Amino_oxidase"/>
</dbReference>
<dbReference type="Pfam" id="PF01593">
    <property type="entry name" value="Amino_oxidase"/>
    <property type="match status" value="1"/>
</dbReference>